<keyword evidence="6" id="KW-1185">Reference proteome</keyword>
<gene>
    <name evidence="5" type="ORF">D0Y65_015387</name>
</gene>
<keyword evidence="5" id="KW-0808">Transferase</keyword>
<accession>A0A445KCX6</accession>
<evidence type="ECO:0000313" key="6">
    <source>
        <dbReference type="Proteomes" id="UP000289340"/>
    </source>
</evidence>
<evidence type="ECO:0000313" key="5">
    <source>
        <dbReference type="EMBL" id="RZC08658.1"/>
    </source>
</evidence>
<dbReference type="Gene3D" id="3.90.1200.10">
    <property type="match status" value="1"/>
</dbReference>
<evidence type="ECO:0000256" key="2">
    <source>
        <dbReference type="ARBA" id="ARBA00038211"/>
    </source>
</evidence>
<comment type="caution">
    <text evidence="5">The sequence shown here is derived from an EMBL/GenBank/DDBJ whole genome shotgun (WGS) entry which is preliminary data.</text>
</comment>
<protein>
    <recommendedName>
        <fullName evidence="3">ethanolamine kinase</fullName>
        <ecNumber evidence="3">2.7.1.82</ecNumber>
    </recommendedName>
</protein>
<comment type="pathway">
    <text evidence="1">Phospholipid metabolism; phosphatidylethanolamine biosynthesis; phosphatidylethanolamine from ethanolamine: step 1/3.</text>
</comment>
<organism evidence="5 6">
    <name type="scientific">Glycine soja</name>
    <name type="common">Wild soybean</name>
    <dbReference type="NCBI Taxonomy" id="3848"/>
    <lineage>
        <taxon>Eukaryota</taxon>
        <taxon>Viridiplantae</taxon>
        <taxon>Streptophyta</taxon>
        <taxon>Embryophyta</taxon>
        <taxon>Tracheophyta</taxon>
        <taxon>Spermatophyta</taxon>
        <taxon>Magnoliopsida</taxon>
        <taxon>eudicotyledons</taxon>
        <taxon>Gunneridae</taxon>
        <taxon>Pentapetalae</taxon>
        <taxon>rosids</taxon>
        <taxon>fabids</taxon>
        <taxon>Fabales</taxon>
        <taxon>Fabaceae</taxon>
        <taxon>Papilionoideae</taxon>
        <taxon>50 kb inversion clade</taxon>
        <taxon>NPAAA clade</taxon>
        <taxon>indigoferoid/millettioid clade</taxon>
        <taxon>Phaseoleae</taxon>
        <taxon>Glycine</taxon>
        <taxon>Glycine subgen. Soja</taxon>
    </lineage>
</organism>
<reference evidence="5 6" key="1">
    <citation type="submission" date="2018-09" db="EMBL/GenBank/DDBJ databases">
        <title>A high-quality reference genome of wild soybean provides a powerful tool to mine soybean genomes.</title>
        <authorList>
            <person name="Xie M."/>
            <person name="Chung C.Y.L."/>
            <person name="Li M.-W."/>
            <person name="Wong F.-L."/>
            <person name="Chan T.-F."/>
            <person name="Lam H.-M."/>
        </authorList>
    </citation>
    <scope>NUCLEOTIDE SEQUENCE [LARGE SCALE GENOMIC DNA]</scope>
    <source>
        <strain evidence="6">cv. W05</strain>
        <tissue evidence="5">Hypocotyl of etiolated seedlings</tissue>
    </source>
</reference>
<evidence type="ECO:0000256" key="1">
    <source>
        <dbReference type="ARBA" id="ARBA00037883"/>
    </source>
</evidence>
<name>A0A445KCX6_GLYSO</name>
<dbReference type="GO" id="GO:0004305">
    <property type="term" value="F:ethanolamine kinase activity"/>
    <property type="evidence" value="ECO:0007669"/>
    <property type="project" value="UniProtKB-EC"/>
</dbReference>
<dbReference type="EMBL" id="QZWG01000006">
    <property type="protein sequence ID" value="RZC08658.1"/>
    <property type="molecule type" value="Genomic_DNA"/>
</dbReference>
<keyword evidence="5" id="KW-0418">Kinase</keyword>
<dbReference type="Gene3D" id="3.30.200.20">
    <property type="entry name" value="Phosphorylase Kinase, domain 1"/>
    <property type="match status" value="1"/>
</dbReference>
<dbReference type="InterPro" id="IPR011009">
    <property type="entry name" value="Kinase-like_dom_sf"/>
</dbReference>
<dbReference type="PANTHER" id="PTHR22603">
    <property type="entry name" value="CHOLINE/ETHANOALAMINE KINASE"/>
    <property type="match status" value="1"/>
</dbReference>
<comment type="similarity">
    <text evidence="2">Belongs to the choline/ethanolamine kinase family.</text>
</comment>
<feature type="region of interest" description="Disordered" evidence="4">
    <location>
        <begin position="29"/>
        <end position="55"/>
    </location>
</feature>
<sequence>MTNWDRGSIVNATLRGLCVLPISVISWDNKKSTQEEEEEETETPLARFESTQHTTQTNPHPPFFFFISFHTPPCSSCCFFSSLSSLCFSSPSVESMGAEVKIWNPVEVAEQARHDYASQIHPSHLTIDPSLELPQMTPLVLKLCKDMFKAWSNLDDSCFVVEKISGGITNLLLKVSVKQENCIEETITVRLYGPNTEYIIDRQRELQATKYITAAGFGAKWLGIFGNGMVQSFINAHTLSPSDMREPKLAAKIAKQLQRFHHVEIPGSKEPQLWNDVWKFFEKASVLEFDDSKMQKTYETISFKEVHDEIVELKGLCDLLKSPVIFAHNDLLSGNIMMNCEEDKLYFIDYEYASYNYRGYDIGDHFAEYAGFECDYDLYPNMNEQYHFLRHYLKPERPQEVLITVSEKDLETLYVEANTFSLASHIFWALWGLIQAKMSAIEFDYLGYFFLRYHEYKRHKEKYFLLAQSYLSGCKNEMSR</sequence>
<evidence type="ECO:0000256" key="3">
    <source>
        <dbReference type="ARBA" id="ARBA00038874"/>
    </source>
</evidence>
<dbReference type="EC" id="2.7.1.82" evidence="3"/>
<dbReference type="GO" id="GO:0006646">
    <property type="term" value="P:phosphatidylethanolamine biosynthetic process"/>
    <property type="evidence" value="ECO:0007669"/>
    <property type="project" value="TreeGrafter"/>
</dbReference>
<evidence type="ECO:0000256" key="4">
    <source>
        <dbReference type="SAM" id="MobiDB-lite"/>
    </source>
</evidence>
<dbReference type="SUPFAM" id="SSF56112">
    <property type="entry name" value="Protein kinase-like (PK-like)"/>
    <property type="match status" value="1"/>
</dbReference>
<dbReference type="Proteomes" id="UP000289340">
    <property type="component" value="Chromosome 6"/>
</dbReference>
<dbReference type="GO" id="GO:0005737">
    <property type="term" value="C:cytoplasm"/>
    <property type="evidence" value="ECO:0007669"/>
    <property type="project" value="TreeGrafter"/>
</dbReference>
<dbReference type="PANTHER" id="PTHR22603:SF66">
    <property type="entry name" value="ETHANOLAMINE KINASE"/>
    <property type="match status" value="1"/>
</dbReference>
<proteinExistence type="inferred from homology"/>
<dbReference type="Pfam" id="PF01633">
    <property type="entry name" value="Choline_kinase"/>
    <property type="match status" value="1"/>
</dbReference>
<dbReference type="CDD" id="cd05157">
    <property type="entry name" value="ETNK_euk"/>
    <property type="match status" value="1"/>
</dbReference>
<dbReference type="AlphaFoldDB" id="A0A445KCX6"/>